<evidence type="ECO:0000256" key="1">
    <source>
        <dbReference type="SAM" id="MobiDB-lite"/>
    </source>
</evidence>
<name>A0A1X2IR81_9FUNG</name>
<evidence type="ECO:0000313" key="2">
    <source>
        <dbReference type="EMBL" id="ORZ20793.1"/>
    </source>
</evidence>
<evidence type="ECO:0000313" key="3">
    <source>
        <dbReference type="Proteomes" id="UP000193560"/>
    </source>
</evidence>
<dbReference type="EMBL" id="MCGE01000006">
    <property type="protein sequence ID" value="ORZ20793.1"/>
    <property type="molecule type" value="Genomic_DNA"/>
</dbReference>
<proteinExistence type="predicted"/>
<organism evidence="2 3">
    <name type="scientific">Absidia repens</name>
    <dbReference type="NCBI Taxonomy" id="90262"/>
    <lineage>
        <taxon>Eukaryota</taxon>
        <taxon>Fungi</taxon>
        <taxon>Fungi incertae sedis</taxon>
        <taxon>Mucoromycota</taxon>
        <taxon>Mucoromycotina</taxon>
        <taxon>Mucoromycetes</taxon>
        <taxon>Mucorales</taxon>
        <taxon>Cunninghamellaceae</taxon>
        <taxon>Absidia</taxon>
    </lineage>
</organism>
<comment type="caution">
    <text evidence="2">The sequence shown here is derived from an EMBL/GenBank/DDBJ whole genome shotgun (WGS) entry which is preliminary data.</text>
</comment>
<keyword evidence="3" id="KW-1185">Reference proteome</keyword>
<sequence length="85" mass="9655">MLALIGPLFTVSVTDNAEKLVDRQQPTSNRQPIRTVTSRRNQSQRHKVSPATTSTNAMVMVIRRDICDRSKRNSTLHTQTKVYTT</sequence>
<accession>A0A1X2IR81</accession>
<feature type="compositionally biased region" description="Polar residues" evidence="1">
    <location>
        <begin position="24"/>
        <end position="41"/>
    </location>
</feature>
<dbReference type="Proteomes" id="UP000193560">
    <property type="component" value="Unassembled WGS sequence"/>
</dbReference>
<protein>
    <submittedName>
        <fullName evidence="2">Uncharacterized protein</fullName>
    </submittedName>
</protein>
<dbReference type="AlphaFoldDB" id="A0A1X2IR81"/>
<reference evidence="2 3" key="1">
    <citation type="submission" date="2016-07" db="EMBL/GenBank/DDBJ databases">
        <title>Pervasive Adenine N6-methylation of Active Genes in Fungi.</title>
        <authorList>
            <consortium name="DOE Joint Genome Institute"/>
            <person name="Mondo S.J."/>
            <person name="Dannebaum R.O."/>
            <person name="Kuo R.C."/>
            <person name="Labutti K."/>
            <person name="Haridas S."/>
            <person name="Kuo A."/>
            <person name="Salamov A."/>
            <person name="Ahrendt S.R."/>
            <person name="Lipzen A."/>
            <person name="Sullivan W."/>
            <person name="Andreopoulos W.B."/>
            <person name="Clum A."/>
            <person name="Lindquist E."/>
            <person name="Daum C."/>
            <person name="Ramamoorthy G.K."/>
            <person name="Gryganskyi A."/>
            <person name="Culley D."/>
            <person name="Magnuson J.K."/>
            <person name="James T.Y."/>
            <person name="O'Malley M.A."/>
            <person name="Stajich J.E."/>
            <person name="Spatafora J.W."/>
            <person name="Visel A."/>
            <person name="Grigoriev I.V."/>
        </authorList>
    </citation>
    <scope>NUCLEOTIDE SEQUENCE [LARGE SCALE GENOMIC DNA]</scope>
    <source>
        <strain evidence="2 3">NRRL 1336</strain>
    </source>
</reference>
<feature type="region of interest" description="Disordered" evidence="1">
    <location>
        <begin position="20"/>
        <end position="55"/>
    </location>
</feature>
<gene>
    <name evidence="2" type="ORF">BCR42DRAFT_435170</name>
</gene>